<dbReference type="OrthoDB" id="477744at2"/>
<dbReference type="PANTHER" id="PTHR21266:SF59">
    <property type="entry name" value="BLR4922 PROTEIN"/>
    <property type="match status" value="1"/>
</dbReference>
<evidence type="ECO:0000313" key="9">
    <source>
        <dbReference type="Proteomes" id="UP000053372"/>
    </source>
</evidence>
<dbReference type="InterPro" id="IPR044043">
    <property type="entry name" value="VanA_C_cat"/>
</dbReference>
<evidence type="ECO:0000256" key="3">
    <source>
        <dbReference type="ARBA" id="ARBA00023002"/>
    </source>
</evidence>
<dbReference type="Pfam" id="PF00355">
    <property type="entry name" value="Rieske"/>
    <property type="match status" value="1"/>
</dbReference>
<evidence type="ECO:0000256" key="1">
    <source>
        <dbReference type="ARBA" id="ARBA00022714"/>
    </source>
</evidence>
<dbReference type="Pfam" id="PF19112">
    <property type="entry name" value="VanA_C"/>
    <property type="match status" value="1"/>
</dbReference>
<dbReference type="PROSITE" id="PS00570">
    <property type="entry name" value="RING_HYDROXYL_ALPHA"/>
    <property type="match status" value="1"/>
</dbReference>
<reference evidence="8 9" key="1">
    <citation type="journal article" date="2015" name="Genome Announc.">
        <title>Draft Genome of the Euendolithic (true boring) Cyanobacterium Mastigocoleus testarum strain BC008.</title>
        <authorList>
            <person name="Guida B.S."/>
            <person name="Garcia-Pichel F."/>
        </authorList>
    </citation>
    <scope>NUCLEOTIDE SEQUENCE [LARGE SCALE GENOMIC DNA]</scope>
    <source>
        <strain evidence="8 9">BC008</strain>
    </source>
</reference>
<comment type="caution">
    <text evidence="8">The sequence shown here is derived from an EMBL/GenBank/DDBJ whole genome shotgun (WGS) entry which is preliminary data.</text>
</comment>
<name>A0A0V7ZXS3_9CYAN</name>
<keyword evidence="9" id="KW-1185">Reference proteome</keyword>
<evidence type="ECO:0000256" key="6">
    <source>
        <dbReference type="SAM" id="MobiDB-lite"/>
    </source>
</evidence>
<dbReference type="Gene3D" id="2.102.10.10">
    <property type="entry name" value="Rieske [2Fe-2S] iron-sulphur domain"/>
    <property type="match status" value="1"/>
</dbReference>
<dbReference type="GO" id="GO:0016705">
    <property type="term" value="F:oxidoreductase activity, acting on paired donors, with incorporation or reduction of molecular oxygen"/>
    <property type="evidence" value="ECO:0007669"/>
    <property type="project" value="UniProtKB-ARBA"/>
</dbReference>
<protein>
    <submittedName>
        <fullName evidence="8">(2Fe-2S)-binding protein</fullName>
    </submittedName>
</protein>
<dbReference type="InterPro" id="IPR015881">
    <property type="entry name" value="ARHD_Rieske_2Fe_2S"/>
</dbReference>
<gene>
    <name evidence="8" type="ORF">BC008_35370</name>
</gene>
<dbReference type="GO" id="GO:0051537">
    <property type="term" value="F:2 iron, 2 sulfur cluster binding"/>
    <property type="evidence" value="ECO:0007669"/>
    <property type="project" value="UniProtKB-KW"/>
</dbReference>
<dbReference type="InterPro" id="IPR050584">
    <property type="entry name" value="Cholesterol_7-desaturase"/>
</dbReference>
<proteinExistence type="predicted"/>
<dbReference type="PANTHER" id="PTHR21266">
    <property type="entry name" value="IRON-SULFUR DOMAIN CONTAINING PROTEIN"/>
    <property type="match status" value="1"/>
</dbReference>
<feature type="region of interest" description="Disordered" evidence="6">
    <location>
        <begin position="330"/>
        <end position="350"/>
    </location>
</feature>
<dbReference type="PROSITE" id="PS51296">
    <property type="entry name" value="RIESKE"/>
    <property type="match status" value="1"/>
</dbReference>
<keyword evidence="5" id="KW-0411">Iron-sulfur</keyword>
<dbReference type="GO" id="GO:0005506">
    <property type="term" value="F:iron ion binding"/>
    <property type="evidence" value="ECO:0007669"/>
    <property type="project" value="InterPro"/>
</dbReference>
<keyword evidence="2" id="KW-0479">Metal-binding</keyword>
<evidence type="ECO:0000256" key="2">
    <source>
        <dbReference type="ARBA" id="ARBA00022723"/>
    </source>
</evidence>
<dbReference type="GO" id="GO:0004497">
    <property type="term" value="F:monooxygenase activity"/>
    <property type="evidence" value="ECO:0007669"/>
    <property type="project" value="UniProtKB-ARBA"/>
</dbReference>
<dbReference type="RefSeq" id="WP_027844056.1">
    <property type="nucleotide sequence ID" value="NZ_LMTZ01000024.1"/>
</dbReference>
<sequence length="350" mass="40388">MLKNFWYACAFSSEITNKPKQIVMLKQKFVFYRDSQGKVIALKDRCPHRGAALSLGWVENGCIRCPYHGWKYQADGKCIDIPANESGVAIPKKARVDSYPVQEKYGFIWLFYGDLPEEQRPPIPSLPELEDPTLHPIYYEFKVNAHYTRTLENAIDFAHVPIIHGNSFGKGFKLDQKIETYDLKITDWGASAKVDLLKYHKQNNFLKYFVRPSTSKVESKISFYLPNINKLEASSAEGKLVNFGTHIPIDDNTTIIKRIQFRSFLTYPWLDFLFKKSSFKANIEDKVVAESIYSPILPANLSEEVHVASDILQITYRKLRQKYLTLNTGEQNKSDKYHEHRLKTTTTSVN</sequence>
<keyword evidence="3" id="KW-0560">Oxidoreductase</keyword>
<dbReference type="Proteomes" id="UP000053372">
    <property type="component" value="Unassembled WGS sequence"/>
</dbReference>
<evidence type="ECO:0000256" key="5">
    <source>
        <dbReference type="ARBA" id="ARBA00023014"/>
    </source>
</evidence>
<evidence type="ECO:0000256" key="4">
    <source>
        <dbReference type="ARBA" id="ARBA00023004"/>
    </source>
</evidence>
<feature type="domain" description="Rieske" evidence="7">
    <location>
        <begin position="6"/>
        <end position="110"/>
    </location>
</feature>
<dbReference type="InterPro" id="IPR017941">
    <property type="entry name" value="Rieske_2Fe-2S"/>
</dbReference>
<dbReference type="SUPFAM" id="SSF50022">
    <property type="entry name" value="ISP domain"/>
    <property type="match status" value="1"/>
</dbReference>
<dbReference type="SUPFAM" id="SSF55961">
    <property type="entry name" value="Bet v1-like"/>
    <property type="match status" value="1"/>
</dbReference>
<dbReference type="Gene3D" id="3.90.380.10">
    <property type="entry name" value="Naphthalene 1,2-dioxygenase Alpha Subunit, Chain A, domain 1"/>
    <property type="match status" value="1"/>
</dbReference>
<dbReference type="InterPro" id="IPR036922">
    <property type="entry name" value="Rieske_2Fe-2S_sf"/>
</dbReference>
<dbReference type="AlphaFoldDB" id="A0A0V7ZXS3"/>
<dbReference type="EMBL" id="LMTZ01000024">
    <property type="protein sequence ID" value="KST69404.1"/>
    <property type="molecule type" value="Genomic_DNA"/>
</dbReference>
<accession>A0A0V7ZXS3</accession>
<evidence type="ECO:0000259" key="7">
    <source>
        <dbReference type="PROSITE" id="PS51296"/>
    </source>
</evidence>
<keyword evidence="4" id="KW-0408">Iron</keyword>
<evidence type="ECO:0000313" key="8">
    <source>
        <dbReference type="EMBL" id="KST69404.1"/>
    </source>
</evidence>
<keyword evidence="1" id="KW-0001">2Fe-2S</keyword>
<organism evidence="8 9">
    <name type="scientific">Mastigocoleus testarum BC008</name>
    <dbReference type="NCBI Taxonomy" id="371196"/>
    <lineage>
        <taxon>Bacteria</taxon>
        <taxon>Bacillati</taxon>
        <taxon>Cyanobacteriota</taxon>
        <taxon>Cyanophyceae</taxon>
        <taxon>Nostocales</taxon>
        <taxon>Hapalosiphonaceae</taxon>
        <taxon>Mastigocoleus</taxon>
    </lineage>
</organism>